<gene>
    <name evidence="1" type="ORF">AAFF_G00437620</name>
</gene>
<keyword evidence="2" id="KW-1185">Reference proteome</keyword>
<sequence>MGTTLGIHVANATGEPIRVRYHMDRLHLEDVGFKSSGEASTKPKGTISAEMSFKPDHTMSYINIPKDNFVRLSAQGPVYASIYLIQEYCDADGIRIAKNFFIPIDKSIIVTKGKSIKFRKPFRTIWMDEHGERHDKGGEE</sequence>
<comment type="caution">
    <text evidence="1">The sequence shown here is derived from an EMBL/GenBank/DDBJ whole genome shotgun (WGS) entry which is preliminary data.</text>
</comment>
<accession>A0AAD7S7M5</accession>
<organism evidence="1 2">
    <name type="scientific">Aldrovandia affinis</name>
    <dbReference type="NCBI Taxonomy" id="143900"/>
    <lineage>
        <taxon>Eukaryota</taxon>
        <taxon>Metazoa</taxon>
        <taxon>Chordata</taxon>
        <taxon>Craniata</taxon>
        <taxon>Vertebrata</taxon>
        <taxon>Euteleostomi</taxon>
        <taxon>Actinopterygii</taxon>
        <taxon>Neopterygii</taxon>
        <taxon>Teleostei</taxon>
        <taxon>Notacanthiformes</taxon>
        <taxon>Halosauridae</taxon>
        <taxon>Aldrovandia</taxon>
    </lineage>
</organism>
<name>A0AAD7S7M5_9TELE</name>
<protein>
    <submittedName>
        <fullName evidence="1">Uncharacterized protein</fullName>
    </submittedName>
</protein>
<proteinExistence type="predicted"/>
<dbReference type="Proteomes" id="UP001221898">
    <property type="component" value="Unassembled WGS sequence"/>
</dbReference>
<dbReference type="EMBL" id="JAINUG010000097">
    <property type="protein sequence ID" value="KAJ8397486.1"/>
    <property type="molecule type" value="Genomic_DNA"/>
</dbReference>
<evidence type="ECO:0000313" key="1">
    <source>
        <dbReference type="EMBL" id="KAJ8397486.1"/>
    </source>
</evidence>
<dbReference type="AlphaFoldDB" id="A0AAD7S7M5"/>
<evidence type="ECO:0000313" key="2">
    <source>
        <dbReference type="Proteomes" id="UP001221898"/>
    </source>
</evidence>
<reference evidence="1" key="1">
    <citation type="journal article" date="2023" name="Science">
        <title>Genome structures resolve the early diversification of teleost fishes.</title>
        <authorList>
            <person name="Parey E."/>
            <person name="Louis A."/>
            <person name="Montfort J."/>
            <person name="Bouchez O."/>
            <person name="Roques C."/>
            <person name="Iampietro C."/>
            <person name="Lluch J."/>
            <person name="Castinel A."/>
            <person name="Donnadieu C."/>
            <person name="Desvignes T."/>
            <person name="Floi Bucao C."/>
            <person name="Jouanno E."/>
            <person name="Wen M."/>
            <person name="Mejri S."/>
            <person name="Dirks R."/>
            <person name="Jansen H."/>
            <person name="Henkel C."/>
            <person name="Chen W.J."/>
            <person name="Zahm M."/>
            <person name="Cabau C."/>
            <person name="Klopp C."/>
            <person name="Thompson A.W."/>
            <person name="Robinson-Rechavi M."/>
            <person name="Braasch I."/>
            <person name="Lecointre G."/>
            <person name="Bobe J."/>
            <person name="Postlethwait J.H."/>
            <person name="Berthelot C."/>
            <person name="Roest Crollius H."/>
            <person name="Guiguen Y."/>
        </authorList>
    </citation>
    <scope>NUCLEOTIDE SEQUENCE</scope>
    <source>
        <strain evidence="1">NC1722</strain>
    </source>
</reference>